<dbReference type="Pfam" id="PF00501">
    <property type="entry name" value="AMP-binding"/>
    <property type="match status" value="1"/>
</dbReference>
<dbReference type="EMBL" id="PPUZ01000092">
    <property type="protein sequence ID" value="RZM72454.1"/>
    <property type="molecule type" value="Genomic_DNA"/>
</dbReference>
<organism evidence="2 3">
    <name type="scientific">Pseudoalteromonas rubra</name>
    <dbReference type="NCBI Taxonomy" id="43658"/>
    <lineage>
        <taxon>Bacteria</taxon>
        <taxon>Pseudomonadati</taxon>
        <taxon>Pseudomonadota</taxon>
        <taxon>Gammaproteobacteria</taxon>
        <taxon>Alteromonadales</taxon>
        <taxon>Pseudoalteromonadaceae</taxon>
        <taxon>Pseudoalteromonas</taxon>
    </lineage>
</organism>
<dbReference type="PANTHER" id="PTHR45527">
    <property type="entry name" value="NONRIBOSOMAL PEPTIDE SYNTHETASE"/>
    <property type="match status" value="1"/>
</dbReference>
<protein>
    <recommendedName>
        <fullName evidence="1">AMP-dependent synthetase/ligase domain-containing protein</fullName>
    </recommendedName>
</protein>
<dbReference type="InterPro" id="IPR000873">
    <property type="entry name" value="AMP-dep_synth/lig_dom"/>
</dbReference>
<dbReference type="SUPFAM" id="SSF56801">
    <property type="entry name" value="Acetyl-CoA synthetase-like"/>
    <property type="match status" value="1"/>
</dbReference>
<dbReference type="InterPro" id="IPR020459">
    <property type="entry name" value="AMP-binding"/>
</dbReference>
<dbReference type="GO" id="GO:0043041">
    <property type="term" value="P:amino acid activation for nonribosomal peptide biosynthetic process"/>
    <property type="evidence" value="ECO:0007669"/>
    <property type="project" value="TreeGrafter"/>
</dbReference>
<dbReference type="GO" id="GO:0044550">
    <property type="term" value="P:secondary metabolite biosynthetic process"/>
    <property type="evidence" value="ECO:0007669"/>
    <property type="project" value="TreeGrafter"/>
</dbReference>
<feature type="non-terminal residue" evidence="2">
    <location>
        <position position="188"/>
    </location>
</feature>
<name>A0A4Q7DYL8_9GAMM</name>
<dbReference type="RefSeq" id="WP_130246364.1">
    <property type="nucleotide sequence ID" value="NZ_PPUZ01000092.1"/>
</dbReference>
<gene>
    <name evidence="2" type="ORF">C3B51_21795</name>
</gene>
<accession>A0A4Q7DYL8</accession>
<reference evidence="2 3" key="1">
    <citation type="submission" date="2018-01" db="EMBL/GenBank/DDBJ databases">
        <title>Co-occurrence of chitin degradation, pigmentation and bioactivity in marine Pseudoalteromonas.</title>
        <authorList>
            <person name="Paulsen S."/>
            <person name="Gram L."/>
            <person name="Machado H."/>
        </authorList>
    </citation>
    <scope>NUCLEOTIDE SEQUENCE [LARGE SCALE GENOMIC DNA]</scope>
    <source>
        <strain evidence="2 3">S1946</strain>
    </source>
</reference>
<evidence type="ECO:0000313" key="3">
    <source>
        <dbReference type="Proteomes" id="UP000292345"/>
    </source>
</evidence>
<feature type="non-terminal residue" evidence="2">
    <location>
        <position position="1"/>
    </location>
</feature>
<sequence>QQAAATPEATALVFQDQFISYETLNLRANQLAHYLLSEQHVTPETLIGVCSSRSVEMVVSILAILKAGGAYVPLDPDYPASRLSYMAADAGLKQVIGFGSGLAVAEALMREQAGHAIDIATLALDDYPQHNPALDDISSDSLAYVIYTSGSTGQPKGVQLIHQGAVNLAHNQQARFGTCADSKVLQFA</sequence>
<dbReference type="Proteomes" id="UP000292345">
    <property type="component" value="Unassembled WGS sequence"/>
</dbReference>
<evidence type="ECO:0000259" key="1">
    <source>
        <dbReference type="Pfam" id="PF00501"/>
    </source>
</evidence>
<evidence type="ECO:0000313" key="2">
    <source>
        <dbReference type="EMBL" id="RZM72454.1"/>
    </source>
</evidence>
<dbReference type="Gene3D" id="3.40.50.980">
    <property type="match status" value="2"/>
</dbReference>
<dbReference type="PROSITE" id="PS00455">
    <property type="entry name" value="AMP_BINDING"/>
    <property type="match status" value="1"/>
</dbReference>
<dbReference type="GO" id="GO:0005737">
    <property type="term" value="C:cytoplasm"/>
    <property type="evidence" value="ECO:0007669"/>
    <property type="project" value="TreeGrafter"/>
</dbReference>
<dbReference type="InterPro" id="IPR020845">
    <property type="entry name" value="AMP-binding_CS"/>
</dbReference>
<dbReference type="PRINTS" id="PR00154">
    <property type="entry name" value="AMPBINDING"/>
</dbReference>
<proteinExistence type="predicted"/>
<dbReference type="PANTHER" id="PTHR45527:SF1">
    <property type="entry name" value="FATTY ACID SYNTHASE"/>
    <property type="match status" value="1"/>
</dbReference>
<dbReference type="AlphaFoldDB" id="A0A4Q7DYL8"/>
<feature type="domain" description="AMP-dependent synthetase/ligase" evidence="1">
    <location>
        <begin position="1"/>
        <end position="186"/>
    </location>
</feature>
<dbReference type="GO" id="GO:0031177">
    <property type="term" value="F:phosphopantetheine binding"/>
    <property type="evidence" value="ECO:0007669"/>
    <property type="project" value="TreeGrafter"/>
</dbReference>
<dbReference type="FunFam" id="3.40.50.980:FF:000001">
    <property type="entry name" value="Non-ribosomal peptide synthetase"/>
    <property type="match status" value="1"/>
</dbReference>
<comment type="caution">
    <text evidence="2">The sequence shown here is derived from an EMBL/GenBank/DDBJ whole genome shotgun (WGS) entry which is preliminary data.</text>
</comment>